<accession>A0ABD1FAY2</accession>
<dbReference type="AlphaFoldDB" id="A0ABD1FAY2"/>
<dbReference type="EMBL" id="JBDJPC010000001">
    <property type="protein sequence ID" value="KAL1516170.1"/>
    <property type="molecule type" value="Genomic_DNA"/>
</dbReference>
<gene>
    <name evidence="2" type="ORF">ABEB36_000089</name>
</gene>
<evidence type="ECO:0000313" key="3">
    <source>
        <dbReference type="Proteomes" id="UP001566132"/>
    </source>
</evidence>
<sequence>MNSLLALYDDIKLHTPFICTRNLNQDCLENMFGNIRMQGGNSTNPSPAHFQNCFKKIFCLNYFKHIEGANCIDDLNQLLVKFDFSHVHELEAQTSTQPAIFNDLLNIPISTNFFFKMKKTIIHCYPQIT</sequence>
<feature type="domain" description="Transposable element P transposase-like RNase H C-terminal" evidence="1">
    <location>
        <begin position="23"/>
        <end position="55"/>
    </location>
</feature>
<dbReference type="Proteomes" id="UP001566132">
    <property type="component" value="Unassembled WGS sequence"/>
</dbReference>
<comment type="caution">
    <text evidence="2">The sequence shown here is derived from an EMBL/GenBank/DDBJ whole genome shotgun (WGS) entry which is preliminary data.</text>
</comment>
<evidence type="ECO:0000313" key="2">
    <source>
        <dbReference type="EMBL" id="KAL1516170.1"/>
    </source>
</evidence>
<name>A0ABD1FAY2_HYPHA</name>
<evidence type="ECO:0000259" key="1">
    <source>
        <dbReference type="Pfam" id="PF21789"/>
    </source>
</evidence>
<dbReference type="InterPro" id="IPR048367">
    <property type="entry name" value="TNP-like_RNaseH_C"/>
</dbReference>
<protein>
    <recommendedName>
        <fullName evidence="1">Transposable element P transposase-like RNase H C-terminal domain-containing protein</fullName>
    </recommendedName>
</protein>
<reference evidence="2 3" key="1">
    <citation type="submission" date="2024-05" db="EMBL/GenBank/DDBJ databases">
        <title>Genetic variation in Jamaican populations of the coffee berry borer (Hypothenemus hampei).</title>
        <authorList>
            <person name="Errbii M."/>
            <person name="Myrie A."/>
        </authorList>
    </citation>
    <scope>NUCLEOTIDE SEQUENCE [LARGE SCALE GENOMIC DNA]</scope>
    <source>
        <strain evidence="2">JA-Hopewell-2020-01-JO</strain>
        <tissue evidence="2">Whole body</tissue>
    </source>
</reference>
<dbReference type="Pfam" id="PF21789">
    <property type="entry name" value="TNP-like_RNaseH_C"/>
    <property type="match status" value="1"/>
</dbReference>
<keyword evidence="3" id="KW-1185">Reference proteome</keyword>
<organism evidence="2 3">
    <name type="scientific">Hypothenemus hampei</name>
    <name type="common">Coffee berry borer</name>
    <dbReference type="NCBI Taxonomy" id="57062"/>
    <lineage>
        <taxon>Eukaryota</taxon>
        <taxon>Metazoa</taxon>
        <taxon>Ecdysozoa</taxon>
        <taxon>Arthropoda</taxon>
        <taxon>Hexapoda</taxon>
        <taxon>Insecta</taxon>
        <taxon>Pterygota</taxon>
        <taxon>Neoptera</taxon>
        <taxon>Endopterygota</taxon>
        <taxon>Coleoptera</taxon>
        <taxon>Polyphaga</taxon>
        <taxon>Cucujiformia</taxon>
        <taxon>Curculionidae</taxon>
        <taxon>Scolytinae</taxon>
        <taxon>Hypothenemus</taxon>
    </lineage>
</organism>
<proteinExistence type="predicted"/>